<keyword evidence="1" id="KW-0805">Transcription regulation</keyword>
<comment type="caution">
    <text evidence="6">The sequence shown here is derived from an EMBL/GenBank/DDBJ whole genome shotgun (WGS) entry which is preliminary data.</text>
</comment>
<dbReference type="SUPFAM" id="SSF88946">
    <property type="entry name" value="Sigma2 domain of RNA polymerase sigma factors"/>
    <property type="match status" value="1"/>
</dbReference>
<dbReference type="InterPro" id="IPR007630">
    <property type="entry name" value="RNA_pol_sigma70_r4"/>
</dbReference>
<accession>A0ABV8RCD9</accession>
<evidence type="ECO:0000313" key="6">
    <source>
        <dbReference type="EMBL" id="MFC4291078.1"/>
    </source>
</evidence>
<keyword evidence="4" id="KW-0804">Transcription</keyword>
<evidence type="ECO:0000256" key="1">
    <source>
        <dbReference type="ARBA" id="ARBA00023015"/>
    </source>
</evidence>
<proteinExistence type="predicted"/>
<dbReference type="Pfam" id="PF04542">
    <property type="entry name" value="Sigma70_r2"/>
    <property type="match status" value="1"/>
</dbReference>
<evidence type="ECO:0000256" key="2">
    <source>
        <dbReference type="ARBA" id="ARBA00023082"/>
    </source>
</evidence>
<dbReference type="Gene3D" id="1.20.120.1810">
    <property type="match status" value="1"/>
</dbReference>
<protein>
    <submittedName>
        <fullName evidence="6">Sigma-70 family RNA polymerase sigma factor</fullName>
    </submittedName>
</protein>
<evidence type="ECO:0000256" key="3">
    <source>
        <dbReference type="ARBA" id="ARBA00023125"/>
    </source>
</evidence>
<dbReference type="InterPro" id="IPR013325">
    <property type="entry name" value="RNA_pol_sigma_r2"/>
</dbReference>
<dbReference type="InterPro" id="IPR013324">
    <property type="entry name" value="RNA_pol_sigma_r3/r4-like"/>
</dbReference>
<dbReference type="Gene3D" id="1.20.140.160">
    <property type="match status" value="1"/>
</dbReference>
<gene>
    <name evidence="6" type="ORF">ACFOWX_01475</name>
</gene>
<dbReference type="PANTHER" id="PTHR30385:SF8">
    <property type="entry name" value="RNA POLYMERASE SIGMA-E FACTOR"/>
    <property type="match status" value="1"/>
</dbReference>
<keyword evidence="3" id="KW-0238">DNA-binding</keyword>
<dbReference type="SUPFAM" id="SSF88659">
    <property type="entry name" value="Sigma3 and sigma4 domains of RNA polymerase sigma factors"/>
    <property type="match status" value="1"/>
</dbReference>
<dbReference type="InterPro" id="IPR014284">
    <property type="entry name" value="RNA_pol_sigma-70_dom"/>
</dbReference>
<reference evidence="7" key="1">
    <citation type="journal article" date="2019" name="Int. J. Syst. Evol. Microbiol.">
        <title>The Global Catalogue of Microorganisms (GCM) 10K type strain sequencing project: providing services to taxonomists for standard genome sequencing and annotation.</title>
        <authorList>
            <consortium name="The Broad Institute Genomics Platform"/>
            <consortium name="The Broad Institute Genome Sequencing Center for Infectious Disease"/>
            <person name="Wu L."/>
            <person name="Ma J."/>
        </authorList>
    </citation>
    <scope>NUCLEOTIDE SEQUENCE [LARGE SCALE GENOMIC DNA]</scope>
    <source>
        <strain evidence="7">CECT 8531</strain>
    </source>
</reference>
<dbReference type="Proteomes" id="UP001595887">
    <property type="component" value="Unassembled WGS sequence"/>
</dbReference>
<dbReference type="InterPro" id="IPR007627">
    <property type="entry name" value="RNA_pol_sigma70_r2"/>
</dbReference>
<evidence type="ECO:0000313" key="7">
    <source>
        <dbReference type="Proteomes" id="UP001595887"/>
    </source>
</evidence>
<evidence type="ECO:0000256" key="4">
    <source>
        <dbReference type="ARBA" id="ARBA00023163"/>
    </source>
</evidence>
<dbReference type="RefSeq" id="WP_381420678.1">
    <property type="nucleotide sequence ID" value="NZ_JBHSDH010000007.1"/>
</dbReference>
<dbReference type="InterPro" id="IPR000943">
    <property type="entry name" value="RNA_pol_sigma70"/>
</dbReference>
<keyword evidence="7" id="KW-1185">Reference proteome</keyword>
<dbReference type="PROSITE" id="PS00716">
    <property type="entry name" value="SIGMA70_2"/>
    <property type="match status" value="1"/>
</dbReference>
<dbReference type="EMBL" id="JBHSDH010000007">
    <property type="protein sequence ID" value="MFC4291078.1"/>
    <property type="molecule type" value="Genomic_DNA"/>
</dbReference>
<organism evidence="6 7">
    <name type="scientific">Sphingorhabdus arenilitoris</name>
    <dbReference type="NCBI Taxonomy" id="1490041"/>
    <lineage>
        <taxon>Bacteria</taxon>
        <taxon>Pseudomonadati</taxon>
        <taxon>Pseudomonadota</taxon>
        <taxon>Alphaproteobacteria</taxon>
        <taxon>Sphingomonadales</taxon>
        <taxon>Sphingomonadaceae</taxon>
        <taxon>Sphingorhabdus</taxon>
    </lineage>
</organism>
<dbReference type="CDD" id="cd06171">
    <property type="entry name" value="Sigma70_r4"/>
    <property type="match status" value="1"/>
</dbReference>
<dbReference type="NCBIfam" id="TIGR02937">
    <property type="entry name" value="sigma70-ECF"/>
    <property type="match status" value="1"/>
</dbReference>
<name>A0ABV8RCD9_9SPHN</name>
<sequence>MTDTEQTYHAAHLVRETDEERLLWARHQNNGSVEAYHDLFKLYHPLAVKVAQRFWGNYYKSGVEFAEILQMANEGLLGCLHRYRPDMGVPFRYFCNRRIYGSILNGIEKHNELHEYLGYRARVKRDRITSLKKKMAGAATLEEQLQILADIASGLALGFMLEQFSPEKHDRPDASPSAYHSLAWKQAITSVFKEISALPDRERDIIELHYIQELSFRQIAAMYKISFGRVSQLHQSSLSLLRKRLQRKGQFKLEG</sequence>
<keyword evidence="2" id="KW-0731">Sigma factor</keyword>
<dbReference type="Pfam" id="PF04545">
    <property type="entry name" value="Sigma70_r4"/>
    <property type="match status" value="1"/>
</dbReference>
<dbReference type="PANTHER" id="PTHR30385">
    <property type="entry name" value="SIGMA FACTOR F FLAGELLAR"/>
    <property type="match status" value="1"/>
</dbReference>
<evidence type="ECO:0000259" key="5">
    <source>
        <dbReference type="PROSITE" id="PS00716"/>
    </source>
</evidence>
<feature type="domain" description="RNA polymerase sigma-70" evidence="5">
    <location>
        <begin position="215"/>
        <end position="241"/>
    </location>
</feature>